<dbReference type="SUPFAM" id="SSF53756">
    <property type="entry name" value="UDP-Glycosyltransferase/glycogen phosphorylase"/>
    <property type="match status" value="1"/>
</dbReference>
<dbReference type="CDD" id="cd03784">
    <property type="entry name" value="GT1_Gtf-like"/>
    <property type="match status" value="1"/>
</dbReference>
<dbReference type="PROSITE" id="PS00375">
    <property type="entry name" value="UDPGT"/>
    <property type="match status" value="1"/>
</dbReference>
<evidence type="ECO:0000259" key="6">
    <source>
        <dbReference type="Pfam" id="PF26168"/>
    </source>
</evidence>
<dbReference type="AlphaFoldDB" id="A0ABD3JZ70"/>
<evidence type="ECO:0000256" key="1">
    <source>
        <dbReference type="ARBA" id="ARBA00009995"/>
    </source>
</evidence>
<dbReference type="EC" id="2.4.1.-" evidence="5"/>
<keyword evidence="3 4" id="KW-0808">Transferase</keyword>
<dbReference type="InterPro" id="IPR035595">
    <property type="entry name" value="UDP_glycos_trans_CS"/>
</dbReference>
<dbReference type="Pfam" id="PF26168">
    <property type="entry name" value="Glyco_transf_N"/>
    <property type="match status" value="1"/>
</dbReference>
<comment type="caution">
    <text evidence="7">The sequence shown here is derived from an EMBL/GenBank/DDBJ whole genome shotgun (WGS) entry which is preliminary data.</text>
</comment>
<evidence type="ECO:0000256" key="4">
    <source>
        <dbReference type="RuleBase" id="RU003718"/>
    </source>
</evidence>
<dbReference type="InterPro" id="IPR058980">
    <property type="entry name" value="Glyco_transf_N"/>
</dbReference>
<proteinExistence type="inferred from homology"/>
<evidence type="ECO:0000256" key="2">
    <source>
        <dbReference type="ARBA" id="ARBA00022676"/>
    </source>
</evidence>
<dbReference type="Pfam" id="PF00201">
    <property type="entry name" value="UDPGT"/>
    <property type="match status" value="1"/>
</dbReference>
<dbReference type="Gene3D" id="3.40.50.2000">
    <property type="entry name" value="Glycogen Phosphorylase B"/>
    <property type="match status" value="2"/>
</dbReference>
<feature type="domain" description="Glycosyltransferase N-terminal" evidence="6">
    <location>
        <begin position="44"/>
        <end position="170"/>
    </location>
</feature>
<keyword evidence="2 4" id="KW-0328">Glycosyltransferase</keyword>
<reference evidence="7 8" key="1">
    <citation type="submission" date="2024-11" db="EMBL/GenBank/DDBJ databases">
        <title>Chromosome-level genome assembly of Eucalyptus globulus Labill. provides insights into its genome evolution.</title>
        <authorList>
            <person name="Li X."/>
        </authorList>
    </citation>
    <scope>NUCLEOTIDE SEQUENCE [LARGE SCALE GENOMIC DNA]</scope>
    <source>
        <strain evidence="7">CL2024</strain>
        <tissue evidence="7">Fresh tender leaves</tissue>
    </source>
</reference>
<keyword evidence="8" id="KW-1185">Reference proteome</keyword>
<organism evidence="7 8">
    <name type="scientific">Eucalyptus globulus</name>
    <name type="common">Tasmanian blue gum</name>
    <dbReference type="NCBI Taxonomy" id="34317"/>
    <lineage>
        <taxon>Eukaryota</taxon>
        <taxon>Viridiplantae</taxon>
        <taxon>Streptophyta</taxon>
        <taxon>Embryophyta</taxon>
        <taxon>Tracheophyta</taxon>
        <taxon>Spermatophyta</taxon>
        <taxon>Magnoliopsida</taxon>
        <taxon>eudicotyledons</taxon>
        <taxon>Gunneridae</taxon>
        <taxon>Pentapetalae</taxon>
        <taxon>rosids</taxon>
        <taxon>malvids</taxon>
        <taxon>Myrtales</taxon>
        <taxon>Myrtaceae</taxon>
        <taxon>Myrtoideae</taxon>
        <taxon>Eucalypteae</taxon>
        <taxon>Eucalyptus</taxon>
    </lineage>
</organism>
<comment type="similarity">
    <text evidence="1 4">Belongs to the UDP-glycosyltransferase family.</text>
</comment>
<dbReference type="PANTHER" id="PTHR11926">
    <property type="entry name" value="GLUCOSYL/GLUCURONOSYL TRANSFERASES"/>
    <property type="match status" value="1"/>
</dbReference>
<name>A0ABD3JZ70_EUCGL</name>
<accession>A0ABD3JZ70</accession>
<evidence type="ECO:0000256" key="3">
    <source>
        <dbReference type="ARBA" id="ARBA00022679"/>
    </source>
</evidence>
<dbReference type="Proteomes" id="UP001634007">
    <property type="component" value="Unassembled WGS sequence"/>
</dbReference>
<evidence type="ECO:0000313" key="7">
    <source>
        <dbReference type="EMBL" id="KAL3731393.1"/>
    </source>
</evidence>
<dbReference type="GO" id="GO:0035251">
    <property type="term" value="F:UDP-glucosyltransferase activity"/>
    <property type="evidence" value="ECO:0007669"/>
    <property type="project" value="UniProtKB-ARBA"/>
</dbReference>
<dbReference type="PANTHER" id="PTHR11926:SF1516">
    <property type="entry name" value="GLYCOSYLTRANSFERASE"/>
    <property type="match status" value="1"/>
</dbReference>
<dbReference type="FunFam" id="3.40.50.2000:FF:000027">
    <property type="entry name" value="Glycosyltransferase"/>
    <property type="match status" value="1"/>
</dbReference>
<dbReference type="FunFam" id="3.40.50.2000:FF:000055">
    <property type="entry name" value="Glycosyltransferase"/>
    <property type="match status" value="1"/>
</dbReference>
<sequence length="514" mass="57497">MKYKTDHSYQLSYPLGSGLSVTRERETEREMDTQLASAKRSHAVCIPAPYQSHIGAMLKLAKLLNTKGFNISFVNTEYNHRRLLKSRGPRALDGFHGFQFLTITDGLPPSDADSSQDLMALCDAVRKNMSAPFSDLISDLNHAASNSDVPPVTCIFSDGAMSFATNEAAQEFGIPIIQLWTFPACVFMGFKQYRTLQEKGLAPLKDTSYLTNGHLDTVIDWIPGMKDIRLRDLPTFLRTTDPDDIMFNFAIDVAERANTASAIIFHTFDNLESEVLNALSSMFPRVYAIGPLSLLVNKLVQEESPLKSIDCNLWTEDTECLRWLDSKEPKSVLYVNFGSIAVLTREELIEFAMGLANSKHPFLWIIRPDLVSGDSAVLPREFLEETEGRSMYADWCPQEAVLNHLSTGGFLTHCGWNSIIESVSSGVPMICWPSFGDQTTNCTYACSKWEIGLELSGVVKREEVERLVRDLMEGNKGKQMNEIIAEWKKLAQEATEPNGSSSINFDKLLNELLT</sequence>
<evidence type="ECO:0000313" key="8">
    <source>
        <dbReference type="Proteomes" id="UP001634007"/>
    </source>
</evidence>
<dbReference type="EMBL" id="JBJKBG010000007">
    <property type="protein sequence ID" value="KAL3731393.1"/>
    <property type="molecule type" value="Genomic_DNA"/>
</dbReference>
<protein>
    <recommendedName>
        <fullName evidence="5">Glycosyltransferase</fullName>
        <ecNumber evidence="5">2.4.1.-</ecNumber>
    </recommendedName>
</protein>
<evidence type="ECO:0000256" key="5">
    <source>
        <dbReference type="RuleBase" id="RU362057"/>
    </source>
</evidence>
<gene>
    <name evidence="7" type="ORF">ACJRO7_028295</name>
</gene>
<dbReference type="InterPro" id="IPR002213">
    <property type="entry name" value="UDP_glucos_trans"/>
</dbReference>